<dbReference type="InterPro" id="IPR006047">
    <property type="entry name" value="GH13_cat_dom"/>
</dbReference>
<evidence type="ECO:0000256" key="1">
    <source>
        <dbReference type="ARBA" id="ARBA00011738"/>
    </source>
</evidence>
<feature type="domain" description="Glycosyl hydrolase family 13 catalytic" evidence="7">
    <location>
        <begin position="203"/>
        <end position="541"/>
    </location>
</feature>
<dbReference type="SUPFAM" id="SSF51445">
    <property type="entry name" value="(Trans)glycosidases"/>
    <property type="match status" value="1"/>
</dbReference>
<dbReference type="Gene3D" id="2.60.40.10">
    <property type="entry name" value="Immunoglobulins"/>
    <property type="match status" value="1"/>
</dbReference>
<dbReference type="Pfam" id="PF00128">
    <property type="entry name" value="Alpha-amylase"/>
    <property type="match status" value="1"/>
</dbReference>
<dbReference type="EMBL" id="CAADFK010000048">
    <property type="protein sequence ID" value="VFK13488.1"/>
    <property type="molecule type" value="Genomic_DNA"/>
</dbReference>
<comment type="function">
    <text evidence="6">Maltosyltransferase that uses maltose 1-phosphate (M1P) as the sugar donor to elongate linear or branched alpha-(1-&gt;4)-glucans. Is involved in a branched alpha-glucan biosynthetic pathway from trehalose, together with TreS, Mak and GlgB.</text>
</comment>
<dbReference type="PANTHER" id="PTHR47786">
    <property type="entry name" value="ALPHA-1,4-GLUCAN:MALTOSE-1-PHOSPHATE MALTOSYLTRANSFERASE"/>
    <property type="match status" value="1"/>
</dbReference>
<keyword evidence="2 6" id="KW-0328">Glycosyltransferase</keyword>
<comment type="subunit">
    <text evidence="1 6">Homodimer.</text>
</comment>
<feature type="binding site" evidence="6">
    <location>
        <position position="383"/>
    </location>
    <ligand>
        <name>alpha-maltose 1-phosphate</name>
        <dbReference type="ChEBI" id="CHEBI:63576"/>
    </ligand>
</feature>
<name>A0A450W916_9GAMM</name>
<dbReference type="Gene3D" id="1.20.58.80">
    <property type="entry name" value="Phosphotransferase system, lactose/cellobiose-type IIA subunit"/>
    <property type="match status" value="1"/>
</dbReference>
<feature type="binding site" evidence="6">
    <location>
        <begin position="522"/>
        <end position="523"/>
    </location>
    <ligand>
        <name>alpha-maltose 1-phosphate</name>
        <dbReference type="ChEBI" id="CHEBI:63576"/>
    </ligand>
</feature>
<protein>
    <recommendedName>
        <fullName evidence="6">Alpha-1,4-glucan:maltose-1-phosphate maltosyltransferase</fullName>
        <shortName evidence="6">GMPMT</shortName>
        <ecNumber evidence="6">2.4.99.16</ecNumber>
    </recommendedName>
    <alternativeName>
        <fullName evidence="6">(1-&gt;4)-alpha-D-glucan:maltose-1-phosphate alpha-D-maltosyltransferase</fullName>
    </alternativeName>
</protein>
<dbReference type="Gene3D" id="2.60.40.1180">
    <property type="entry name" value="Golgi alpha-mannosidase II"/>
    <property type="match status" value="1"/>
</dbReference>
<evidence type="ECO:0000256" key="2">
    <source>
        <dbReference type="ARBA" id="ARBA00022676"/>
    </source>
</evidence>
<dbReference type="InterPro" id="IPR013780">
    <property type="entry name" value="Glyco_hydro_b"/>
</dbReference>
<keyword evidence="3 6" id="KW-0808">Transferase</keyword>
<dbReference type="Pfam" id="PF11896">
    <property type="entry name" value="GlgE_dom_N_S"/>
    <property type="match status" value="1"/>
</dbReference>
<proteinExistence type="inferred from homology"/>
<feature type="binding site" evidence="6">
    <location>
        <position position="346"/>
    </location>
    <ligand>
        <name>alpha-maltose 1-phosphate</name>
        <dbReference type="ChEBI" id="CHEBI:63576"/>
    </ligand>
</feature>
<comment type="catalytic activity">
    <reaction evidence="5 6">
        <text>alpha-maltose 1-phosphate + [(1-&gt;4)-alpha-D-glucosyl](n) = [(1-&gt;4)-alpha-D-glucosyl](n+2) + phosphate</text>
        <dbReference type="Rhea" id="RHEA:42692"/>
        <dbReference type="Rhea" id="RHEA-COMP:9584"/>
        <dbReference type="Rhea" id="RHEA-COMP:10183"/>
        <dbReference type="ChEBI" id="CHEBI:15444"/>
        <dbReference type="ChEBI" id="CHEBI:43474"/>
        <dbReference type="ChEBI" id="CHEBI:63576"/>
        <dbReference type="EC" id="2.4.99.16"/>
    </reaction>
</comment>
<feature type="active site" description="Nucleophile" evidence="6">
    <location>
        <position position="382"/>
    </location>
</feature>
<feature type="site" description="Transition state stabilizer" evidence="6">
    <location>
        <position position="469"/>
    </location>
</feature>
<gene>
    <name evidence="6" type="primary">glgE</name>
    <name evidence="8" type="ORF">BECKLPF1236B_GA0070989_10489</name>
</gene>
<dbReference type="AlphaFoldDB" id="A0A450W916"/>
<dbReference type="InterPro" id="IPR013783">
    <property type="entry name" value="Ig-like_fold"/>
</dbReference>
<organism evidence="8">
    <name type="scientific">Candidatus Kentrum sp. LPFa</name>
    <dbReference type="NCBI Taxonomy" id="2126335"/>
    <lineage>
        <taxon>Bacteria</taxon>
        <taxon>Pseudomonadati</taxon>
        <taxon>Pseudomonadota</taxon>
        <taxon>Gammaproteobacteria</taxon>
        <taxon>Candidatus Kentrum</taxon>
    </lineage>
</organism>
<dbReference type="GO" id="GO:0030979">
    <property type="term" value="P:alpha-glucan biosynthetic process"/>
    <property type="evidence" value="ECO:0007669"/>
    <property type="project" value="UniProtKB-UniRule"/>
</dbReference>
<feature type="binding site" evidence="6">
    <location>
        <position position="251"/>
    </location>
    <ligand>
        <name>alpha-maltose 1-phosphate</name>
        <dbReference type="ChEBI" id="CHEBI:63576"/>
    </ligand>
</feature>
<dbReference type="GO" id="GO:0016758">
    <property type="term" value="F:hexosyltransferase activity"/>
    <property type="evidence" value="ECO:0007669"/>
    <property type="project" value="UniProtKB-UniRule"/>
</dbReference>
<sequence length="659" mass="75696">MTIQSVIIENVTPRVDGDRYPVKREVGDVVTVSAGIYKDGHDKLTAVLHCRKKGGSWITIPMAQEENFEWSAAFIPEEIGRYEYTIEAWPNLFETWLDEVTKKHAAGVDVSSELLEGKRLILEAQERAPKAEREPFKKCLERIDASQIIGGDVAMDVAVKVITEPQYAEMMNAFPDKRFAAKYDPSLDLVVDRVRARFANWYEIFPRSQGRTPGQSGTFADCEARLPEIKGMGFNVVYFPPIHPIGKTNRKGPNNTLHAGPDDPGCPYAIGSELGGHKAVEPDLGTLADFERFVAACHDMDMEVALDFAINCSPDHPYVKEHPEWFYKRPDGTIKYAENPPKKYEDIYALDFYCADRKGLWNEMKSIIEFWIDHGVDIFRVDNPHTKPVAFWAWMIPEIQKKNPQVIFLSEAFTHPKMMQMLAKVGFTQSYTYFTWRNHKEEITEYLTELTQGPMKEYYRGNFFANTPDILPKFLQGGGRPAFKIRMLLAATLSSVYGIYSGFELCENTPVPGREEYLNSEKYDYKVWDWDRPGNIKDYIAKLNWIRGAYPALQEYDNLEFYPAEGDYILAYGKTLQNEDEGEAIEAGKDIIVMIVNLDPHHPHEAHVSLPIHEFGIRPEETYEVHDLLTDARYQWQGETNWVRLDPHVEPAHIFHIQR</sequence>
<dbReference type="PANTHER" id="PTHR47786:SF2">
    <property type="entry name" value="GLYCOSYL HYDROLASE FAMILY 13 CATALYTIC DOMAIN-CONTAINING PROTEIN"/>
    <property type="match status" value="1"/>
</dbReference>
<dbReference type="InterPro" id="IPR026585">
    <property type="entry name" value="GlgE"/>
</dbReference>
<comment type="similarity">
    <text evidence="6">Belongs to the glycosyl hydrolase 13 family. GlgE subfamily.</text>
</comment>
<dbReference type="Pfam" id="PF21702">
    <property type="entry name" value="GLGE_C"/>
    <property type="match status" value="1"/>
</dbReference>
<dbReference type="InterPro" id="IPR021828">
    <property type="entry name" value="GlgE_dom_N/S"/>
</dbReference>
<feature type="active site" description="Proton donor" evidence="6">
    <location>
        <position position="411"/>
    </location>
</feature>
<dbReference type="Gene3D" id="3.20.20.80">
    <property type="entry name" value="Glycosidases"/>
    <property type="match status" value="1"/>
</dbReference>
<dbReference type="GO" id="GO:0004553">
    <property type="term" value="F:hydrolase activity, hydrolyzing O-glycosyl compounds"/>
    <property type="evidence" value="ECO:0007669"/>
    <property type="project" value="InterPro"/>
</dbReference>
<dbReference type="SMART" id="SM00642">
    <property type="entry name" value="Aamy"/>
    <property type="match status" value="1"/>
</dbReference>
<reference evidence="8" key="1">
    <citation type="submission" date="2019-02" db="EMBL/GenBank/DDBJ databases">
        <authorList>
            <person name="Gruber-Vodicka R. H."/>
            <person name="Seah K. B. B."/>
        </authorList>
    </citation>
    <scope>NUCLEOTIDE SEQUENCE</scope>
    <source>
        <strain evidence="8">BECK_S313</strain>
    </source>
</reference>
<accession>A0A450W916</accession>
<evidence type="ECO:0000256" key="4">
    <source>
        <dbReference type="ARBA" id="ARBA00023277"/>
    </source>
</evidence>
<keyword evidence="4 6" id="KW-0119">Carbohydrate metabolism</keyword>
<comment type="caution">
    <text evidence="6">Lacks conserved residue(s) required for the propagation of feature annotation.</text>
</comment>
<evidence type="ECO:0000256" key="3">
    <source>
        <dbReference type="ARBA" id="ARBA00022679"/>
    </source>
</evidence>
<evidence type="ECO:0000256" key="5">
    <source>
        <dbReference type="ARBA" id="ARBA00048735"/>
    </source>
</evidence>
<evidence type="ECO:0000313" key="8">
    <source>
        <dbReference type="EMBL" id="VFK13488.1"/>
    </source>
</evidence>
<evidence type="ECO:0000259" key="7">
    <source>
        <dbReference type="SMART" id="SM00642"/>
    </source>
</evidence>
<dbReference type="HAMAP" id="MF_02124">
    <property type="entry name" value="GlgE"/>
    <property type="match status" value="1"/>
</dbReference>
<evidence type="ECO:0000256" key="6">
    <source>
        <dbReference type="HAMAP-Rule" id="MF_02124"/>
    </source>
</evidence>
<dbReference type="EC" id="2.4.99.16" evidence="6"/>
<dbReference type="CDD" id="cd11344">
    <property type="entry name" value="AmyAc_GlgE_like"/>
    <property type="match status" value="1"/>
</dbReference>
<dbReference type="InterPro" id="IPR017853">
    <property type="entry name" value="GH"/>
</dbReference>
<dbReference type="InterPro" id="IPR049171">
    <property type="entry name" value="GLGE_C"/>
</dbReference>